<dbReference type="InterPro" id="IPR016181">
    <property type="entry name" value="Acyl_CoA_acyltransferase"/>
</dbReference>
<dbReference type="OrthoDB" id="41532at2759"/>
<name>A0A9W8X051_9PLEO</name>
<evidence type="ECO:0000313" key="3">
    <source>
        <dbReference type="Proteomes" id="UP001140562"/>
    </source>
</evidence>
<accession>A0A9W8X051</accession>
<dbReference type="AlphaFoldDB" id="A0A9W8X051"/>
<dbReference type="Gene3D" id="3.40.630.30">
    <property type="match status" value="1"/>
</dbReference>
<dbReference type="InterPro" id="IPR000182">
    <property type="entry name" value="GNAT_dom"/>
</dbReference>
<dbReference type="PROSITE" id="PS51186">
    <property type="entry name" value="GNAT"/>
    <property type="match status" value="1"/>
</dbReference>
<gene>
    <name evidence="2" type="ORF">N0V87_004630</name>
</gene>
<evidence type="ECO:0000313" key="2">
    <source>
        <dbReference type="EMBL" id="KAJ4337484.1"/>
    </source>
</evidence>
<sequence length="295" mass="31882">MATTSPTNGAASDPPKAAAVPTAYKIIRVPRASSRLADLVTKVRATRLCALKTDPTAFLAQHAVEEALPMDAWHARLTNPQVTVLACVAAVSPPTPGSETVAAAAEEEQGEAEYADLDSALGSETDVNLLLEGEWLAVAALRGPMAYEDYYVTPDMGLPVPEHPEAEARWHVYDLYTVPSQRGQGLARSLVEACISTAVGFSKALKQEHTVACGRAEDAVRKVRVRLFMNPKFAWLVRMYESVGFAVAGKITLIEGFRANYMDESIPAGTDETPEGRAKWHTRFGLAMERVVDLA</sequence>
<dbReference type="GO" id="GO:0016747">
    <property type="term" value="F:acyltransferase activity, transferring groups other than amino-acyl groups"/>
    <property type="evidence" value="ECO:0007669"/>
    <property type="project" value="InterPro"/>
</dbReference>
<keyword evidence="3" id="KW-1185">Reference proteome</keyword>
<dbReference type="SUPFAM" id="SSF55729">
    <property type="entry name" value="Acyl-CoA N-acyltransferases (Nat)"/>
    <property type="match status" value="1"/>
</dbReference>
<organism evidence="2 3">
    <name type="scientific">Didymella glomerata</name>
    <dbReference type="NCBI Taxonomy" id="749621"/>
    <lineage>
        <taxon>Eukaryota</taxon>
        <taxon>Fungi</taxon>
        <taxon>Dikarya</taxon>
        <taxon>Ascomycota</taxon>
        <taxon>Pezizomycotina</taxon>
        <taxon>Dothideomycetes</taxon>
        <taxon>Pleosporomycetidae</taxon>
        <taxon>Pleosporales</taxon>
        <taxon>Pleosporineae</taxon>
        <taxon>Didymellaceae</taxon>
        <taxon>Didymella</taxon>
    </lineage>
</organism>
<proteinExistence type="predicted"/>
<feature type="domain" description="N-acetyltransferase" evidence="1">
    <location>
        <begin position="89"/>
        <end position="267"/>
    </location>
</feature>
<dbReference type="CDD" id="cd04301">
    <property type="entry name" value="NAT_SF"/>
    <property type="match status" value="1"/>
</dbReference>
<evidence type="ECO:0000259" key="1">
    <source>
        <dbReference type="PROSITE" id="PS51186"/>
    </source>
</evidence>
<dbReference type="Proteomes" id="UP001140562">
    <property type="component" value="Unassembled WGS sequence"/>
</dbReference>
<comment type="caution">
    <text evidence="2">The sequence shown here is derived from an EMBL/GenBank/DDBJ whole genome shotgun (WGS) entry which is preliminary data.</text>
</comment>
<protein>
    <recommendedName>
        <fullName evidence="1">N-acetyltransferase domain-containing protein</fullName>
    </recommendedName>
</protein>
<dbReference type="EMBL" id="JAPEUV010000038">
    <property type="protein sequence ID" value="KAJ4337484.1"/>
    <property type="molecule type" value="Genomic_DNA"/>
</dbReference>
<dbReference type="Pfam" id="PF00583">
    <property type="entry name" value="Acetyltransf_1"/>
    <property type="match status" value="1"/>
</dbReference>
<reference evidence="2" key="1">
    <citation type="submission" date="2022-10" db="EMBL/GenBank/DDBJ databases">
        <title>Tapping the CABI collections for fungal endophytes: first genome assemblies for Collariella, Neodidymelliopsis, Ascochyta clinopodiicola, Didymella pomorum, Didymosphaeria variabile, Neocosmospora piperis and Neocucurbitaria cava.</title>
        <authorList>
            <person name="Hill R."/>
        </authorList>
    </citation>
    <scope>NUCLEOTIDE SEQUENCE</scope>
    <source>
        <strain evidence="2">IMI 360193</strain>
    </source>
</reference>